<reference evidence="8 9" key="1">
    <citation type="submission" date="2018-06" db="EMBL/GenBank/DDBJ databases">
        <authorList>
            <consortium name="Pathogen Informatics"/>
            <person name="Doyle S."/>
        </authorList>
    </citation>
    <scope>NUCLEOTIDE SEQUENCE [LARGE SCALE GENOMIC DNA]</scope>
    <source>
        <strain evidence="8 9">NCTC13229</strain>
    </source>
</reference>
<sequence>MVGGKVHRCRVLVIGTGFSGLGTAIQLRKRGRDDFILLEKAQEVGGTWRENTYPGCACDVPSHLYSFSFEPNSDWTRMWSGQEEIFDYLRGLADKYDLRRNIHFGRTMTGGNWDAEQRRWHVRTESGDEYVAQFVVSGIGALHIPNIPDLPGADTFEGTAFHSAEWNHDYDLRGKKVAVIGTGASAVQFVPEIVGDVAELQVYQRTPPWVIPGLNFGIPPEARRLFGRVPLVRRMVRTAVYWTYESLALGFNGHSRLMRPIESAARRNLNRTVTDPELRRKLTPSYRIGCKRILGSDVYYPALISPKTVVITEGIDTVRPHSIVAGDGVERAVDAIIYATGFHVTDGFDNVELTGAGGRRLADEWEEHGIRTHLGITVAGYPNAFFLFGPNTGLGHNSVVFMIEAQIRYALELMDLVDRRGADSAVVRPAVQSRFNTDIQRKLAQGVWSTGGCMSWYLDSHGVNRTIWPGSTVRYWRRTRSVEPADFEFTPG</sequence>
<protein>
    <submittedName>
        <fullName evidence="8">Monooxygenase</fullName>
        <ecNumber evidence="8">1.14.13.-</ecNumber>
        <ecNumber evidence="8">1.14.13.84</ecNumber>
    </submittedName>
</protein>
<dbReference type="EC" id="1.14.13.84" evidence="8"/>
<keyword evidence="5" id="KW-0521">NADP</keyword>
<proteinExistence type="inferred from homology"/>
<dbReference type="PANTHER" id="PTHR42877:SF4">
    <property type="entry name" value="FAD_NAD(P)-BINDING DOMAIN-CONTAINING PROTEIN-RELATED"/>
    <property type="match status" value="1"/>
</dbReference>
<keyword evidence="4" id="KW-0274">FAD</keyword>
<dbReference type="InterPro" id="IPR036188">
    <property type="entry name" value="FAD/NAD-bd_sf"/>
</dbReference>
<dbReference type="Proteomes" id="UP000251211">
    <property type="component" value="Unassembled WGS sequence"/>
</dbReference>
<keyword evidence="6 8" id="KW-0560">Oxidoreductase</keyword>
<evidence type="ECO:0000256" key="6">
    <source>
        <dbReference type="ARBA" id="ARBA00023002"/>
    </source>
</evidence>
<dbReference type="Gene3D" id="3.50.50.60">
    <property type="entry name" value="FAD/NAD(P)-binding domain"/>
    <property type="match status" value="3"/>
</dbReference>
<evidence type="ECO:0000256" key="1">
    <source>
        <dbReference type="ARBA" id="ARBA00001974"/>
    </source>
</evidence>
<comment type="similarity">
    <text evidence="2">Belongs to the FAD-binding monooxygenase family.</text>
</comment>
<name>A0AB38FL97_RHOWR</name>
<dbReference type="PRINTS" id="PR00469">
    <property type="entry name" value="PNDRDTASEII"/>
</dbReference>
<evidence type="ECO:0000256" key="4">
    <source>
        <dbReference type="ARBA" id="ARBA00022827"/>
    </source>
</evidence>
<gene>
    <name evidence="8" type="primary">hapE_5</name>
    <name evidence="8" type="ORF">NCTC13229_05757</name>
</gene>
<dbReference type="EMBL" id="UAUI01000025">
    <property type="protein sequence ID" value="SPZ42236.1"/>
    <property type="molecule type" value="Genomic_DNA"/>
</dbReference>
<dbReference type="AlphaFoldDB" id="A0AB38FL97"/>
<dbReference type="Pfam" id="PF13738">
    <property type="entry name" value="Pyr_redox_3"/>
    <property type="match status" value="1"/>
</dbReference>
<comment type="cofactor">
    <cofactor evidence="1">
        <name>FAD</name>
        <dbReference type="ChEBI" id="CHEBI:57692"/>
    </cofactor>
</comment>
<dbReference type="FunFam" id="3.50.50.60:FF:000214">
    <property type="entry name" value="PROBABLE MONOOXYGENASE"/>
    <property type="match status" value="1"/>
</dbReference>
<accession>A0AB38FL97</accession>
<dbReference type="PANTHER" id="PTHR42877">
    <property type="entry name" value="L-ORNITHINE N(5)-MONOOXYGENASE-RELATED"/>
    <property type="match status" value="1"/>
</dbReference>
<dbReference type="GO" id="GO:0033767">
    <property type="term" value="F:4-hydroxyacetophenone monooxygenase activity"/>
    <property type="evidence" value="ECO:0007669"/>
    <property type="project" value="UniProtKB-EC"/>
</dbReference>
<evidence type="ECO:0000313" key="9">
    <source>
        <dbReference type="Proteomes" id="UP000251211"/>
    </source>
</evidence>
<evidence type="ECO:0000313" key="8">
    <source>
        <dbReference type="EMBL" id="SPZ42236.1"/>
    </source>
</evidence>
<evidence type="ECO:0000256" key="7">
    <source>
        <dbReference type="ARBA" id="ARBA00023033"/>
    </source>
</evidence>
<dbReference type="SUPFAM" id="SSF51905">
    <property type="entry name" value="FAD/NAD(P)-binding domain"/>
    <property type="match status" value="2"/>
</dbReference>
<organism evidence="8 9">
    <name type="scientific">Rhodococcus wratislaviensis</name>
    <name type="common">Tsukamurella wratislaviensis</name>
    <dbReference type="NCBI Taxonomy" id="44752"/>
    <lineage>
        <taxon>Bacteria</taxon>
        <taxon>Bacillati</taxon>
        <taxon>Actinomycetota</taxon>
        <taxon>Actinomycetes</taxon>
        <taxon>Mycobacteriales</taxon>
        <taxon>Nocardiaceae</taxon>
        <taxon>Rhodococcus</taxon>
    </lineage>
</organism>
<evidence type="ECO:0000256" key="5">
    <source>
        <dbReference type="ARBA" id="ARBA00022857"/>
    </source>
</evidence>
<dbReference type="EC" id="1.14.13.-" evidence="8"/>
<evidence type="ECO:0000256" key="3">
    <source>
        <dbReference type="ARBA" id="ARBA00022630"/>
    </source>
</evidence>
<dbReference type="InterPro" id="IPR051209">
    <property type="entry name" value="FAD-bind_Monooxygenase_sf"/>
</dbReference>
<keyword evidence="7 8" id="KW-0503">Monooxygenase</keyword>
<keyword evidence="3" id="KW-0285">Flavoprotein</keyword>
<comment type="caution">
    <text evidence="8">The sequence shown here is derived from an EMBL/GenBank/DDBJ whole genome shotgun (WGS) entry which is preliminary data.</text>
</comment>
<evidence type="ECO:0000256" key="2">
    <source>
        <dbReference type="ARBA" id="ARBA00010139"/>
    </source>
</evidence>